<dbReference type="InterPro" id="IPR001680">
    <property type="entry name" value="WD40_rpt"/>
</dbReference>
<keyword evidence="5" id="KW-0677">Repeat</keyword>
<dbReference type="Gene3D" id="2.130.10.10">
    <property type="entry name" value="YVTN repeat-like/Quinoprotein amine dehydrogenase"/>
    <property type="match status" value="2"/>
</dbReference>
<keyword evidence="6" id="KW-0195">Cyclin</keyword>
<evidence type="ECO:0000256" key="7">
    <source>
        <dbReference type="ARBA" id="ARBA00023306"/>
    </source>
</evidence>
<dbReference type="GO" id="GO:0051301">
    <property type="term" value="P:cell division"/>
    <property type="evidence" value="ECO:0007669"/>
    <property type="project" value="UniProtKB-KW"/>
</dbReference>
<dbReference type="InterPro" id="IPR036322">
    <property type="entry name" value="WD40_repeat_dom_sf"/>
</dbReference>
<dbReference type="AlphaFoldDB" id="A0A2T7NFT8"/>
<dbReference type="InterPro" id="IPR040102">
    <property type="entry name" value="WDR41"/>
</dbReference>
<dbReference type="Gene3D" id="1.10.472.10">
    <property type="entry name" value="Cyclin-like"/>
    <property type="match status" value="2"/>
</dbReference>
<name>A0A2T7NFT8_POMCA</name>
<dbReference type="OrthoDB" id="273067at2759"/>
<comment type="function">
    <text evidence="1">Essential for the control of the cell cycle at the G2/M (mitosis) transition.</text>
</comment>
<dbReference type="GO" id="GO:0010506">
    <property type="term" value="P:regulation of autophagy"/>
    <property type="evidence" value="ECO:0007669"/>
    <property type="project" value="InterPro"/>
</dbReference>
<evidence type="ECO:0000256" key="6">
    <source>
        <dbReference type="ARBA" id="ARBA00023127"/>
    </source>
</evidence>
<feature type="domain" description="Cyclin-like" evidence="9">
    <location>
        <begin position="196"/>
        <end position="269"/>
    </location>
</feature>
<dbReference type="SMART" id="SM01332">
    <property type="entry name" value="Cyclin_C"/>
    <property type="match status" value="1"/>
</dbReference>
<dbReference type="InterPro" id="IPR020472">
    <property type="entry name" value="WD40_PAC1"/>
</dbReference>
<accession>A0A2T7NFT8</accession>
<feature type="domain" description="Cyclin C-terminal" evidence="10">
    <location>
        <begin position="278"/>
        <end position="389"/>
    </location>
</feature>
<proteinExistence type="inferred from homology"/>
<dbReference type="PROSITE" id="PS50294">
    <property type="entry name" value="WD_REPEATS_REGION"/>
    <property type="match status" value="2"/>
</dbReference>
<keyword evidence="3 8" id="KW-0853">WD repeat</keyword>
<evidence type="ECO:0000256" key="8">
    <source>
        <dbReference type="PROSITE-ProRule" id="PRU00221"/>
    </source>
</evidence>
<evidence type="ECO:0000256" key="5">
    <source>
        <dbReference type="ARBA" id="ARBA00022737"/>
    </source>
</evidence>
<dbReference type="InterPro" id="IPR019775">
    <property type="entry name" value="WD40_repeat_CS"/>
</dbReference>
<dbReference type="InterPro" id="IPR015943">
    <property type="entry name" value="WD40/YVTN_repeat-like_dom_sf"/>
</dbReference>
<feature type="repeat" description="WD" evidence="8">
    <location>
        <begin position="394"/>
        <end position="435"/>
    </location>
</feature>
<dbReference type="SMART" id="SM00385">
    <property type="entry name" value="CYCLIN"/>
    <property type="match status" value="2"/>
</dbReference>
<evidence type="ECO:0000259" key="9">
    <source>
        <dbReference type="SMART" id="SM00385"/>
    </source>
</evidence>
<feature type="repeat" description="WD" evidence="8">
    <location>
        <begin position="436"/>
        <end position="483"/>
    </location>
</feature>
<dbReference type="EMBL" id="PZQS01000013">
    <property type="protein sequence ID" value="PVD20030.1"/>
    <property type="molecule type" value="Genomic_DNA"/>
</dbReference>
<dbReference type="Pfam" id="PF00134">
    <property type="entry name" value="Cyclin_N"/>
    <property type="match status" value="1"/>
</dbReference>
<dbReference type="CDD" id="cd00200">
    <property type="entry name" value="WD40"/>
    <property type="match status" value="1"/>
</dbReference>
<dbReference type="PANTHER" id="PTHR22805:SF2">
    <property type="entry name" value="WD REPEAT-CONTAINING PROTEIN 41"/>
    <property type="match status" value="1"/>
</dbReference>
<dbReference type="SUPFAM" id="SSF47954">
    <property type="entry name" value="Cyclin-like"/>
    <property type="match status" value="2"/>
</dbReference>
<dbReference type="GO" id="GO:0005765">
    <property type="term" value="C:lysosomal membrane"/>
    <property type="evidence" value="ECO:0007669"/>
    <property type="project" value="TreeGrafter"/>
</dbReference>
<dbReference type="PANTHER" id="PTHR22805">
    <property type="entry name" value="WDR41-RELATED"/>
    <property type="match status" value="1"/>
</dbReference>
<evidence type="ECO:0000259" key="10">
    <source>
        <dbReference type="SMART" id="SM01332"/>
    </source>
</evidence>
<dbReference type="Proteomes" id="UP000245119">
    <property type="component" value="Linkage Group LG13"/>
</dbReference>
<dbReference type="InterPro" id="IPR013763">
    <property type="entry name" value="Cyclin-like_dom"/>
</dbReference>
<keyword evidence="4" id="KW-0132">Cell division</keyword>
<dbReference type="InterPro" id="IPR006671">
    <property type="entry name" value="Cyclin_N"/>
</dbReference>
<evidence type="ECO:0000313" key="12">
    <source>
        <dbReference type="Proteomes" id="UP000245119"/>
    </source>
</evidence>
<feature type="domain" description="Cyclin-like" evidence="9">
    <location>
        <begin position="282"/>
        <end position="363"/>
    </location>
</feature>
<dbReference type="PROSITE" id="PS50082">
    <property type="entry name" value="WD_REPEATS_2"/>
    <property type="match status" value="3"/>
</dbReference>
<comment type="similarity">
    <text evidence="2">Belongs to the cyclin family. Cyclin AB subfamily.</text>
</comment>
<sequence length="803" mass="89480">MAQTRTTMLRKERVTTNNKMMHEDDTEGFIASKAALASSMHHLAGSRFALGDIGNIGAKVSKMTIDDPLKKTSSSNAIKKEILHQQPPVTRQKARKAAAIAAAAHTNAVSTTGSSVINLSTISTKVKASSLKSEIHSDFKEKEPAVIVEAVPSVTSYGLSAYPAAPMDISEDKADAFSGGLMSVEDIDANDFDNPQLVSEYVNDIYDYMRSLEEKPVTRNRLQLVGVTAMLLSSKYEEMFAPEVADFVYITDNAYTKADIREMERDILRTLKFSFGKPLCLHFLRRNSKAGQVDALKHTLAKYLMELTITEYDMVHYLPSHIAASALYLAMKILDGSPWTDTLAFYSTYTEEQLQPLAAKLASLVVKSFSGKLTTQVRGLDFGQAYNPYNEVLLLQHHSDIIRLLLKIDNKRFVSAGDDNKAVIWDIQFGRKLATLVGHSHPITSLLLLQPRIDSVDDYYLLTGSSDKQIKVWDVSTGQCRRTLTQHASSVRCLVSLMDRELFCSGGEHISVWNQNGTLLNTYQRKPEEEDIYLMIAISNYRLVTAADKDLVVYSVITGTSTDNEDRKEIIKIRRLPSHREAIHSLIVISDSCFSSGSIDGTIILWTSHNLIPARQFNTVSEYQGISKGFPFSVQSLFCVQERYLFAAIGSGFCVFDMGQGRERLLIRMLAAHHSKISHLGFACEGRYLVTCSEDGSIRIWGRPPLYGDDDEKEHLPQSPMEQFTGMSMAELQNVGDSLWSPHLLGECLGHASAVQSFLDYDHEGLVSCGADGLVIVWKNSEMQKVRRNQMVQDIILNYDAIV</sequence>
<dbReference type="InterPro" id="IPR004367">
    <property type="entry name" value="Cyclin_C-dom"/>
</dbReference>
<evidence type="ECO:0000256" key="2">
    <source>
        <dbReference type="ARBA" id="ARBA00006955"/>
    </source>
</evidence>
<organism evidence="11 12">
    <name type="scientific">Pomacea canaliculata</name>
    <name type="common">Golden apple snail</name>
    <dbReference type="NCBI Taxonomy" id="400727"/>
    <lineage>
        <taxon>Eukaryota</taxon>
        <taxon>Metazoa</taxon>
        <taxon>Spiralia</taxon>
        <taxon>Lophotrochozoa</taxon>
        <taxon>Mollusca</taxon>
        <taxon>Gastropoda</taxon>
        <taxon>Caenogastropoda</taxon>
        <taxon>Architaenioglossa</taxon>
        <taxon>Ampullarioidea</taxon>
        <taxon>Ampullariidae</taxon>
        <taxon>Pomacea</taxon>
    </lineage>
</organism>
<dbReference type="SMART" id="SM00320">
    <property type="entry name" value="WD40"/>
    <property type="match status" value="6"/>
</dbReference>
<evidence type="ECO:0000256" key="1">
    <source>
        <dbReference type="ARBA" id="ARBA00003222"/>
    </source>
</evidence>
<dbReference type="FunFam" id="1.10.472.10:FF:000198">
    <property type="entry name" value="G2/mitotic-specific cyclin-B1"/>
    <property type="match status" value="1"/>
</dbReference>
<dbReference type="SUPFAM" id="SSF50978">
    <property type="entry name" value="WD40 repeat-like"/>
    <property type="match status" value="1"/>
</dbReference>
<dbReference type="STRING" id="400727.A0A2T7NFT8"/>
<dbReference type="PRINTS" id="PR00320">
    <property type="entry name" value="GPROTEINBRPT"/>
</dbReference>
<gene>
    <name evidence="11" type="ORF">C0Q70_20524</name>
</gene>
<dbReference type="Pfam" id="PF02984">
    <property type="entry name" value="Cyclin_C"/>
    <property type="match status" value="1"/>
</dbReference>
<keyword evidence="12" id="KW-1185">Reference proteome</keyword>
<protein>
    <submittedName>
        <fullName evidence="11">Uncharacterized protein</fullName>
    </submittedName>
</protein>
<comment type="caution">
    <text evidence="11">The sequence shown here is derived from an EMBL/GenBank/DDBJ whole genome shotgun (WGS) entry which is preliminary data.</text>
</comment>
<dbReference type="InterPro" id="IPR036915">
    <property type="entry name" value="Cyclin-like_sf"/>
</dbReference>
<evidence type="ECO:0000256" key="4">
    <source>
        <dbReference type="ARBA" id="ARBA00022618"/>
    </source>
</evidence>
<reference evidence="11 12" key="1">
    <citation type="submission" date="2018-04" db="EMBL/GenBank/DDBJ databases">
        <title>The genome of golden apple snail Pomacea canaliculata provides insight into stress tolerance and invasive adaptation.</title>
        <authorList>
            <person name="Liu C."/>
            <person name="Liu B."/>
            <person name="Ren Y."/>
            <person name="Zhang Y."/>
            <person name="Wang H."/>
            <person name="Li S."/>
            <person name="Jiang F."/>
            <person name="Yin L."/>
            <person name="Zhang G."/>
            <person name="Qian W."/>
            <person name="Fan W."/>
        </authorList>
    </citation>
    <scope>NUCLEOTIDE SEQUENCE [LARGE SCALE GENOMIC DNA]</scope>
    <source>
        <strain evidence="11">SZHN2017</strain>
        <tissue evidence="11">Muscle</tissue>
    </source>
</reference>
<dbReference type="CDD" id="cd20509">
    <property type="entry name" value="CYCLIN_CCNB1-like_rpt2"/>
    <property type="match status" value="1"/>
</dbReference>
<dbReference type="Pfam" id="PF25178">
    <property type="entry name" value="Beta-prop_WDR41"/>
    <property type="match status" value="1"/>
</dbReference>
<evidence type="ECO:0000313" key="11">
    <source>
        <dbReference type="EMBL" id="PVD20030.1"/>
    </source>
</evidence>
<keyword evidence="7" id="KW-0131">Cell cycle</keyword>
<dbReference type="GO" id="GO:0005829">
    <property type="term" value="C:cytosol"/>
    <property type="evidence" value="ECO:0007669"/>
    <property type="project" value="UniProtKB-ARBA"/>
</dbReference>
<feature type="repeat" description="WD" evidence="8">
    <location>
        <begin position="670"/>
        <end position="701"/>
    </location>
</feature>
<dbReference type="PROSITE" id="PS00678">
    <property type="entry name" value="WD_REPEATS_1"/>
    <property type="match status" value="1"/>
</dbReference>
<evidence type="ECO:0000256" key="3">
    <source>
        <dbReference type="ARBA" id="ARBA00022574"/>
    </source>
</evidence>